<keyword evidence="4" id="KW-0808">Transferase</keyword>
<keyword evidence="6" id="KW-0902">Two-component regulatory system</keyword>
<evidence type="ECO:0000313" key="9">
    <source>
        <dbReference type="Proteomes" id="UP001500420"/>
    </source>
</evidence>
<name>A0AAV3T4I4_9EURY</name>
<dbReference type="SUPFAM" id="SSF47384">
    <property type="entry name" value="Homodimeric domain of signal transducing histidine kinase"/>
    <property type="match status" value="1"/>
</dbReference>
<proteinExistence type="predicted"/>
<evidence type="ECO:0000256" key="1">
    <source>
        <dbReference type="ARBA" id="ARBA00000085"/>
    </source>
</evidence>
<dbReference type="EC" id="2.7.13.3" evidence="2"/>
<dbReference type="CDD" id="cd00075">
    <property type="entry name" value="HATPase"/>
    <property type="match status" value="1"/>
</dbReference>
<evidence type="ECO:0000256" key="2">
    <source>
        <dbReference type="ARBA" id="ARBA00012438"/>
    </source>
</evidence>
<keyword evidence="3" id="KW-0597">Phosphoprotein</keyword>
<dbReference type="InterPro" id="IPR050736">
    <property type="entry name" value="Sensor_HK_Regulatory"/>
</dbReference>
<organism evidence="8 9">
    <name type="scientific">Natronoarchaeum mannanilyticum</name>
    <dbReference type="NCBI Taxonomy" id="926360"/>
    <lineage>
        <taxon>Archaea</taxon>
        <taxon>Methanobacteriati</taxon>
        <taxon>Methanobacteriota</taxon>
        <taxon>Stenosarchaea group</taxon>
        <taxon>Halobacteria</taxon>
        <taxon>Halobacteriales</taxon>
        <taxon>Natronoarchaeaceae</taxon>
    </lineage>
</organism>
<accession>A0AAV3T4I4</accession>
<dbReference type="PRINTS" id="PR00344">
    <property type="entry name" value="BCTRLSENSOR"/>
</dbReference>
<reference evidence="8 9" key="1">
    <citation type="journal article" date="2019" name="Int. J. Syst. Evol. Microbiol.">
        <title>The Global Catalogue of Microorganisms (GCM) 10K type strain sequencing project: providing services to taxonomists for standard genome sequencing and annotation.</title>
        <authorList>
            <consortium name="The Broad Institute Genomics Platform"/>
            <consortium name="The Broad Institute Genome Sequencing Center for Infectious Disease"/>
            <person name="Wu L."/>
            <person name="Ma J."/>
        </authorList>
    </citation>
    <scope>NUCLEOTIDE SEQUENCE [LARGE SCALE GENOMIC DNA]</scope>
    <source>
        <strain evidence="8 9">JCM 16328</strain>
    </source>
</reference>
<dbReference type="SMART" id="SM00388">
    <property type="entry name" value="HisKA"/>
    <property type="match status" value="1"/>
</dbReference>
<dbReference type="InterPro" id="IPR004358">
    <property type="entry name" value="Sig_transdc_His_kin-like_C"/>
</dbReference>
<dbReference type="InterPro" id="IPR003661">
    <property type="entry name" value="HisK_dim/P_dom"/>
</dbReference>
<keyword evidence="9" id="KW-1185">Reference proteome</keyword>
<dbReference type="EMBL" id="BAAADV010000001">
    <property type="protein sequence ID" value="GAA0662759.1"/>
    <property type="molecule type" value="Genomic_DNA"/>
</dbReference>
<dbReference type="Gene3D" id="1.10.287.130">
    <property type="match status" value="1"/>
</dbReference>
<evidence type="ECO:0000259" key="7">
    <source>
        <dbReference type="PROSITE" id="PS50109"/>
    </source>
</evidence>
<dbReference type="InterPro" id="IPR036097">
    <property type="entry name" value="HisK_dim/P_sf"/>
</dbReference>
<evidence type="ECO:0000256" key="3">
    <source>
        <dbReference type="ARBA" id="ARBA00022553"/>
    </source>
</evidence>
<dbReference type="PROSITE" id="PS50109">
    <property type="entry name" value="HIS_KIN"/>
    <property type="match status" value="1"/>
</dbReference>
<dbReference type="Pfam" id="PF02518">
    <property type="entry name" value="HATPase_c"/>
    <property type="match status" value="1"/>
</dbReference>
<sequence length="339" mass="37715">MVEIQLLFEGEGNRRALSSVVDEHYTPVVDEEFRNCDLYLVDEAAFPKYRDALKEQKHEQQPVFCPVVLVRRDRAPINVSIPDPVENDPPLLVNAVVEAPIKKQTLFRTFTNLLSRRDQSEALTDELRDRNERLEQFASTLRHELRNPLNVLDGYLDRARDRNTDEAFDVCQEATDQMKQLLEDTLLIIEGDDVDTDPEPVDLAAVCDGSWDVVSAQNASLEIAASKQILADEVRLKQLLENLFRNAVEHGGPDVTVTVGGTDDGFYVEDDGPGIPEDERESVFEEGYSGSSAGTGIGLAVVRAVADGHGWCVRITESGAGGARFEIADVVRYPATDWE</sequence>
<dbReference type="GO" id="GO:0000155">
    <property type="term" value="F:phosphorelay sensor kinase activity"/>
    <property type="evidence" value="ECO:0007669"/>
    <property type="project" value="InterPro"/>
</dbReference>
<dbReference type="SMART" id="SM00387">
    <property type="entry name" value="HATPase_c"/>
    <property type="match status" value="1"/>
</dbReference>
<keyword evidence="5" id="KW-0418">Kinase</keyword>
<feature type="domain" description="Histidine kinase" evidence="7">
    <location>
        <begin position="140"/>
        <end position="327"/>
    </location>
</feature>
<dbReference type="Pfam" id="PF00512">
    <property type="entry name" value="HisKA"/>
    <property type="match status" value="1"/>
</dbReference>
<dbReference type="Proteomes" id="UP001500420">
    <property type="component" value="Unassembled WGS sequence"/>
</dbReference>
<dbReference type="PANTHER" id="PTHR43711">
    <property type="entry name" value="TWO-COMPONENT HISTIDINE KINASE"/>
    <property type="match status" value="1"/>
</dbReference>
<dbReference type="RefSeq" id="WP_343772173.1">
    <property type="nucleotide sequence ID" value="NZ_BAAADV010000001.1"/>
</dbReference>
<dbReference type="Gene3D" id="3.30.565.10">
    <property type="entry name" value="Histidine kinase-like ATPase, C-terminal domain"/>
    <property type="match status" value="1"/>
</dbReference>
<dbReference type="InterPro" id="IPR003594">
    <property type="entry name" value="HATPase_dom"/>
</dbReference>
<comment type="catalytic activity">
    <reaction evidence="1">
        <text>ATP + protein L-histidine = ADP + protein N-phospho-L-histidine.</text>
        <dbReference type="EC" id="2.7.13.3"/>
    </reaction>
</comment>
<dbReference type="AlphaFoldDB" id="A0AAV3T4I4"/>
<evidence type="ECO:0000256" key="6">
    <source>
        <dbReference type="ARBA" id="ARBA00023012"/>
    </source>
</evidence>
<evidence type="ECO:0000313" key="8">
    <source>
        <dbReference type="EMBL" id="GAA0662759.1"/>
    </source>
</evidence>
<dbReference type="PANTHER" id="PTHR43711:SF1">
    <property type="entry name" value="HISTIDINE KINASE 1"/>
    <property type="match status" value="1"/>
</dbReference>
<dbReference type="InterPro" id="IPR036890">
    <property type="entry name" value="HATPase_C_sf"/>
</dbReference>
<gene>
    <name evidence="8" type="ORF">GCM10009020_04100</name>
</gene>
<evidence type="ECO:0000256" key="5">
    <source>
        <dbReference type="ARBA" id="ARBA00022777"/>
    </source>
</evidence>
<dbReference type="InterPro" id="IPR005467">
    <property type="entry name" value="His_kinase_dom"/>
</dbReference>
<evidence type="ECO:0000256" key="4">
    <source>
        <dbReference type="ARBA" id="ARBA00022679"/>
    </source>
</evidence>
<comment type="caution">
    <text evidence="8">The sequence shown here is derived from an EMBL/GenBank/DDBJ whole genome shotgun (WGS) entry which is preliminary data.</text>
</comment>
<protein>
    <recommendedName>
        <fullName evidence="2">histidine kinase</fullName>
        <ecNumber evidence="2">2.7.13.3</ecNumber>
    </recommendedName>
</protein>
<dbReference type="CDD" id="cd00082">
    <property type="entry name" value="HisKA"/>
    <property type="match status" value="1"/>
</dbReference>
<dbReference type="SUPFAM" id="SSF55874">
    <property type="entry name" value="ATPase domain of HSP90 chaperone/DNA topoisomerase II/histidine kinase"/>
    <property type="match status" value="1"/>
</dbReference>